<protein>
    <submittedName>
        <fullName evidence="2">Uncharacterized protein</fullName>
    </submittedName>
</protein>
<comment type="caution">
    <text evidence="2">The sequence shown here is derived from an EMBL/GenBank/DDBJ whole genome shotgun (WGS) entry which is preliminary data.</text>
</comment>
<dbReference type="EMBL" id="CAJZBQ010000027">
    <property type="protein sequence ID" value="CAG9321141.1"/>
    <property type="molecule type" value="Genomic_DNA"/>
</dbReference>
<dbReference type="AlphaFoldDB" id="A0AAU9J4G9"/>
<gene>
    <name evidence="2" type="ORF">BSTOLATCC_MIC27709</name>
</gene>
<sequence length="357" mass="42033">MIINNKFVTPKEFPNIPSIRKDYRYFHVMDNLWNHKYFSSPKISQFYHKIQEEFNSGPYSPERMAKLQAELESFERSQKTVEQKLQSRQRLMKRKAERELIQIHSKQKSEDPELFVESLDGKDLNMPIRKRLNSQESHRPRVPVNEWERVGHLSPAKLKSAYPNKLLEKDSQGFENILNKTEELQKLEDYFEEQKQQKRQKLRNKLAQWHNDSLNLERKSGIVKYRLNEIPESTVEDFNTSLTSKKPYTASKRLEELSRPRIKKLEKLLEHHDFRGLLKVDFPNALSKINSSFGSADVSLISSSYKTKRSSSISVDESKTTLYEISDFEKKNLQKANLDSPLEITVIPYSRNDPKSP</sequence>
<evidence type="ECO:0000256" key="1">
    <source>
        <dbReference type="SAM" id="Coils"/>
    </source>
</evidence>
<name>A0AAU9J4G9_9CILI</name>
<feature type="coiled-coil region" evidence="1">
    <location>
        <begin position="177"/>
        <end position="219"/>
    </location>
</feature>
<keyword evidence="3" id="KW-1185">Reference proteome</keyword>
<evidence type="ECO:0000313" key="2">
    <source>
        <dbReference type="EMBL" id="CAG9321141.1"/>
    </source>
</evidence>
<proteinExistence type="predicted"/>
<reference evidence="2" key="1">
    <citation type="submission" date="2021-09" db="EMBL/GenBank/DDBJ databases">
        <authorList>
            <consortium name="AG Swart"/>
            <person name="Singh M."/>
            <person name="Singh A."/>
            <person name="Seah K."/>
            <person name="Emmerich C."/>
        </authorList>
    </citation>
    <scope>NUCLEOTIDE SEQUENCE</scope>
    <source>
        <strain evidence="2">ATCC30299</strain>
    </source>
</reference>
<dbReference type="Proteomes" id="UP001162131">
    <property type="component" value="Unassembled WGS sequence"/>
</dbReference>
<evidence type="ECO:0000313" key="3">
    <source>
        <dbReference type="Proteomes" id="UP001162131"/>
    </source>
</evidence>
<accession>A0AAU9J4G9</accession>
<keyword evidence="1" id="KW-0175">Coiled coil</keyword>
<organism evidence="2 3">
    <name type="scientific">Blepharisma stoltei</name>
    <dbReference type="NCBI Taxonomy" id="1481888"/>
    <lineage>
        <taxon>Eukaryota</taxon>
        <taxon>Sar</taxon>
        <taxon>Alveolata</taxon>
        <taxon>Ciliophora</taxon>
        <taxon>Postciliodesmatophora</taxon>
        <taxon>Heterotrichea</taxon>
        <taxon>Heterotrichida</taxon>
        <taxon>Blepharismidae</taxon>
        <taxon>Blepharisma</taxon>
    </lineage>
</organism>